<reference evidence="1 2" key="1">
    <citation type="submission" date="2022-12" db="EMBL/GenBank/DDBJ databases">
        <title>Draft genome sequence of Paenibacillus sp. dW9.</title>
        <authorList>
            <person name="Choi E.-W."/>
            <person name="Kim D.-U."/>
        </authorList>
    </citation>
    <scope>NUCLEOTIDE SEQUENCE [LARGE SCALE GENOMIC DNA]</scope>
    <source>
        <strain evidence="2">dW9</strain>
    </source>
</reference>
<dbReference type="PANTHER" id="PTHR12526">
    <property type="entry name" value="GLYCOSYLTRANSFERASE"/>
    <property type="match status" value="1"/>
</dbReference>
<evidence type="ECO:0000313" key="2">
    <source>
        <dbReference type="Proteomes" id="UP001527882"/>
    </source>
</evidence>
<comment type="caution">
    <text evidence="1">The sequence shown here is derived from an EMBL/GenBank/DDBJ whole genome shotgun (WGS) entry which is preliminary data.</text>
</comment>
<dbReference type="SUPFAM" id="SSF53756">
    <property type="entry name" value="UDP-Glycosyltransferase/glycogen phosphorylase"/>
    <property type="match status" value="1"/>
</dbReference>
<organism evidence="1 2">
    <name type="scientific">Paenibacillus gyeongsangnamensis</name>
    <dbReference type="NCBI Taxonomy" id="3388067"/>
    <lineage>
        <taxon>Bacteria</taxon>
        <taxon>Bacillati</taxon>
        <taxon>Bacillota</taxon>
        <taxon>Bacilli</taxon>
        <taxon>Bacillales</taxon>
        <taxon>Paenibacillaceae</taxon>
        <taxon>Paenibacillus</taxon>
    </lineage>
</organism>
<dbReference type="EMBL" id="JAQAGZ010000024">
    <property type="protein sequence ID" value="MCZ8516473.1"/>
    <property type="molecule type" value="Genomic_DNA"/>
</dbReference>
<proteinExistence type="predicted"/>
<dbReference type="CDD" id="cd03801">
    <property type="entry name" value="GT4_PimA-like"/>
    <property type="match status" value="1"/>
</dbReference>
<dbReference type="RefSeq" id="WP_269885010.1">
    <property type="nucleotide sequence ID" value="NZ_JAQAGZ010000024.1"/>
</dbReference>
<dbReference type="PANTHER" id="PTHR12526:SF630">
    <property type="entry name" value="GLYCOSYLTRANSFERASE"/>
    <property type="match status" value="1"/>
</dbReference>
<evidence type="ECO:0000313" key="1">
    <source>
        <dbReference type="EMBL" id="MCZ8516473.1"/>
    </source>
</evidence>
<gene>
    <name evidence="1" type="ORF">O9H85_29620</name>
</gene>
<accession>A0ABT4QHW3</accession>
<name>A0ABT4QHW3_9BACL</name>
<dbReference type="Proteomes" id="UP001527882">
    <property type="component" value="Unassembled WGS sequence"/>
</dbReference>
<sequence>MNVLILTRYYSPIRNGLSDHTELMRSLMKQTCSSVTVLCEKTADRSLAIPPYAGEQEVYEYAGYRDFLRQLSHIHKSRKTDVILFQYVPHMWGKAGVAPFAALLPIWIRLLYRIPVISFMHELHYDWSLKPKQFLLALCHHIQLFMIGVFSRFQIVTNHRRENELKRIWSRKVVRIPAGNVSGRKDESLRKTRFPWPYITWFGTLSELQRLEQLCEAFARLADKDKELRLVLVGGFNVHTPRVEALKQFAEAQGFADRLVILGFADDDELSDILHGSLVNVFIESSGPSGRRTVIAAYLRSGRPIVAIDGLETDPDFINGENVLLVPDENEAVFAERICSVTQQEGLRRRLEKGARSLYLRNYSDEAVASHLNEILALAARTHTARNDRRVL</sequence>
<dbReference type="Gene3D" id="3.40.50.2000">
    <property type="entry name" value="Glycogen Phosphorylase B"/>
    <property type="match status" value="2"/>
</dbReference>
<protein>
    <submittedName>
        <fullName evidence="1">Glycosyltransferase</fullName>
    </submittedName>
</protein>
<dbReference type="Pfam" id="PF13692">
    <property type="entry name" value="Glyco_trans_1_4"/>
    <property type="match status" value="1"/>
</dbReference>
<keyword evidence="2" id="KW-1185">Reference proteome</keyword>